<dbReference type="InterPro" id="IPR000571">
    <property type="entry name" value="Znf_CCCH"/>
</dbReference>
<feature type="domain" description="C3H1-type" evidence="6">
    <location>
        <begin position="100"/>
        <end position="127"/>
    </location>
</feature>
<organism evidence="7 8">
    <name type="scientific">Perkinsus chesapeaki</name>
    <name type="common">Clam parasite</name>
    <name type="synonym">Perkinsus andrewsi</name>
    <dbReference type="NCBI Taxonomy" id="330153"/>
    <lineage>
        <taxon>Eukaryota</taxon>
        <taxon>Sar</taxon>
        <taxon>Alveolata</taxon>
        <taxon>Perkinsozoa</taxon>
        <taxon>Perkinsea</taxon>
        <taxon>Perkinsida</taxon>
        <taxon>Perkinsidae</taxon>
        <taxon>Perkinsus</taxon>
    </lineage>
</organism>
<dbReference type="PROSITE" id="PS50103">
    <property type="entry name" value="ZF_C3H1"/>
    <property type="match status" value="1"/>
</dbReference>
<gene>
    <name evidence="7" type="ORF">FOL47_000165</name>
</gene>
<dbReference type="OrthoDB" id="10524753at2759"/>
<evidence type="ECO:0000259" key="6">
    <source>
        <dbReference type="PROSITE" id="PS50103"/>
    </source>
</evidence>
<protein>
    <recommendedName>
        <fullName evidence="6">C3H1-type domain-containing protein</fullName>
    </recommendedName>
</protein>
<dbReference type="EMBL" id="JAAPAO010001000">
    <property type="protein sequence ID" value="KAF4651827.1"/>
    <property type="molecule type" value="Genomic_DNA"/>
</dbReference>
<name>A0A7J6KY28_PERCH</name>
<evidence type="ECO:0000313" key="8">
    <source>
        <dbReference type="Proteomes" id="UP000591131"/>
    </source>
</evidence>
<keyword evidence="1 4" id="KW-0479">Metal-binding</keyword>
<reference evidence="7 8" key="1">
    <citation type="submission" date="2020-04" db="EMBL/GenBank/DDBJ databases">
        <title>Perkinsus chesapeaki whole genome sequence.</title>
        <authorList>
            <person name="Bogema D.R."/>
        </authorList>
    </citation>
    <scope>NUCLEOTIDE SEQUENCE [LARGE SCALE GENOMIC DNA]</scope>
    <source>
        <strain evidence="7">ATCC PRA-425</strain>
    </source>
</reference>
<proteinExistence type="predicted"/>
<sequence>AATCGLVYTNAQLRSYFINALNDKLRCVAKTTYPHIHDPIELAEHLDMFITEQDDQLQYFPPNPGRQPLKVPTPAQPSAPNPKQPPPKKKLLTDDDFEKLKGKGICFHYYRGYCYNGDTCPYKHILQSDVDKSSDDKPKKVSQRCVKDLTSKRLRLLCPTFPDWEIILDTGCTDTLISKEFASILLKTLDNVIITKSFASFQTIREEDELISNHRLSALLPIIDVDGCEYHLSINPFIIPPISEADMLIGMDLLDMIGSGLNLIGFIDESQHPITSFFNYEDEANNTIHLNHKSLHIDVSGKLDGPIDYPPVPPQHVIVDTVLTSPWLAITVRKNADDSTDSPKWFHIDLSNQATSLAFEQQFKRVPDHHWRMKMTSEEGK</sequence>
<keyword evidence="3 4" id="KW-0862">Zinc</keyword>
<keyword evidence="2 4" id="KW-0863">Zinc-finger</keyword>
<evidence type="ECO:0000256" key="4">
    <source>
        <dbReference type="PROSITE-ProRule" id="PRU00723"/>
    </source>
</evidence>
<evidence type="ECO:0000313" key="7">
    <source>
        <dbReference type="EMBL" id="KAF4651827.1"/>
    </source>
</evidence>
<dbReference type="AlphaFoldDB" id="A0A7J6KY28"/>
<dbReference type="SUPFAM" id="SSF90229">
    <property type="entry name" value="CCCH zinc finger"/>
    <property type="match status" value="1"/>
</dbReference>
<dbReference type="Proteomes" id="UP000591131">
    <property type="component" value="Unassembled WGS sequence"/>
</dbReference>
<comment type="caution">
    <text evidence="7">The sequence shown here is derived from an EMBL/GenBank/DDBJ whole genome shotgun (WGS) entry which is preliminary data.</text>
</comment>
<accession>A0A7J6KY28</accession>
<dbReference type="InterPro" id="IPR036855">
    <property type="entry name" value="Znf_CCCH_sf"/>
</dbReference>
<dbReference type="GO" id="GO:0008270">
    <property type="term" value="F:zinc ion binding"/>
    <property type="evidence" value="ECO:0007669"/>
    <property type="project" value="UniProtKB-KW"/>
</dbReference>
<feature type="compositionally biased region" description="Pro residues" evidence="5">
    <location>
        <begin position="74"/>
        <end position="85"/>
    </location>
</feature>
<feature type="non-terminal residue" evidence="7">
    <location>
        <position position="1"/>
    </location>
</feature>
<feature type="region of interest" description="Disordered" evidence="5">
    <location>
        <begin position="61"/>
        <end position="93"/>
    </location>
</feature>
<evidence type="ECO:0000256" key="1">
    <source>
        <dbReference type="ARBA" id="ARBA00022723"/>
    </source>
</evidence>
<evidence type="ECO:0000256" key="3">
    <source>
        <dbReference type="ARBA" id="ARBA00022833"/>
    </source>
</evidence>
<keyword evidence="8" id="KW-1185">Reference proteome</keyword>
<evidence type="ECO:0000256" key="2">
    <source>
        <dbReference type="ARBA" id="ARBA00022771"/>
    </source>
</evidence>
<feature type="zinc finger region" description="C3H1-type" evidence="4">
    <location>
        <begin position="100"/>
        <end position="127"/>
    </location>
</feature>
<evidence type="ECO:0000256" key="5">
    <source>
        <dbReference type="SAM" id="MobiDB-lite"/>
    </source>
</evidence>